<dbReference type="Proteomes" id="UP000323856">
    <property type="component" value="Unassembled WGS sequence"/>
</dbReference>
<keyword evidence="7" id="KW-0029">Amino-acid transport</keyword>
<dbReference type="PANTHER" id="PTHR43166">
    <property type="entry name" value="AMINO ACID IMPORT ATP-BINDING PROTEIN"/>
    <property type="match status" value="1"/>
</dbReference>
<reference evidence="12 13" key="1">
    <citation type="submission" date="2019-07" db="EMBL/GenBank/DDBJ databases">
        <title>Analysis of the biochemical properties, biological activity and biotechnological potential of siderophores and biosurfactants produced by Antarctic psychrotolerant bacteria.</title>
        <authorList>
            <person name="Styczynski M."/>
            <person name="Krucon T."/>
            <person name="Decewicz P."/>
            <person name="Dziewit L."/>
        </authorList>
    </citation>
    <scope>NUCLEOTIDE SEQUENCE [LARGE SCALE GENOMIC DNA]</scope>
    <source>
        <strain evidence="12 13">ANT_H27</strain>
    </source>
</reference>
<keyword evidence="8" id="KW-0472">Membrane</keyword>
<sequence>MNGSSPPRLRRNRSTVIECSVPLFFLIAKDTPLLITVTDLRKVYQQGERTVVALDGVSLHVDAGRIHGIIGHSGAGKSTLVRCLTLLDRPTSGSVAVNNKELANVSDADLRTARRRIGMVFQHANLMDSRTTAQNVAFPLELIGTPKARIAEKVTALLELVGLTQFADAYPAQLSGGQRQRVGIARALSSDPDVLLCDEPTSALDPKTTDEILTLIKSVRDRLNLTVLIITHEMNVVKQACDSVSLLEDGRIVEHGDIETVVANPTGRLSQALLPMPGKLPADLPAGVVLDLLYSGNQAADPVISSIARTFDTDVNVLAGSVEQLGEHQFAHLRIALPEGADITAITNHLLANGVAVTPKEAK</sequence>
<dbReference type="InterPro" id="IPR003593">
    <property type="entry name" value="AAA+_ATPase"/>
</dbReference>
<dbReference type="AlphaFoldDB" id="A0A5B0EL06"/>
<comment type="subunit">
    <text evidence="10">Homodimer. Forms a membrane-associated complex with FtsX.</text>
</comment>
<organism evidence="12 13">
    <name type="scientific">Paeniglutamicibacter gangotriensis</name>
    <dbReference type="NCBI Taxonomy" id="254787"/>
    <lineage>
        <taxon>Bacteria</taxon>
        <taxon>Bacillati</taxon>
        <taxon>Actinomycetota</taxon>
        <taxon>Actinomycetes</taxon>
        <taxon>Micrococcales</taxon>
        <taxon>Micrococcaceae</taxon>
        <taxon>Paeniglutamicibacter</taxon>
    </lineage>
</organism>
<evidence type="ECO:0000256" key="5">
    <source>
        <dbReference type="ARBA" id="ARBA00022840"/>
    </source>
</evidence>
<dbReference type="InterPro" id="IPR050086">
    <property type="entry name" value="MetN_ABC_transporter-like"/>
</dbReference>
<dbReference type="InterPro" id="IPR041701">
    <property type="entry name" value="MetN_ABC"/>
</dbReference>
<gene>
    <name evidence="12" type="ORF">FQ154_07145</name>
</gene>
<evidence type="ECO:0000256" key="8">
    <source>
        <dbReference type="ARBA" id="ARBA00023136"/>
    </source>
</evidence>
<dbReference type="Gene3D" id="3.40.50.300">
    <property type="entry name" value="P-loop containing nucleotide triphosphate hydrolases"/>
    <property type="match status" value="1"/>
</dbReference>
<dbReference type="PROSITE" id="PS00211">
    <property type="entry name" value="ABC_TRANSPORTER_1"/>
    <property type="match status" value="1"/>
</dbReference>
<dbReference type="OrthoDB" id="3190580at2"/>
<evidence type="ECO:0000259" key="11">
    <source>
        <dbReference type="PROSITE" id="PS50893"/>
    </source>
</evidence>
<dbReference type="PANTHER" id="PTHR43166:SF30">
    <property type="entry name" value="METHIONINE IMPORT ATP-BINDING PROTEIN METN"/>
    <property type="match status" value="1"/>
</dbReference>
<dbReference type="CDD" id="cd03258">
    <property type="entry name" value="ABC_MetN_methionine_transporter"/>
    <property type="match status" value="1"/>
</dbReference>
<dbReference type="GO" id="GO:0005886">
    <property type="term" value="C:plasma membrane"/>
    <property type="evidence" value="ECO:0007669"/>
    <property type="project" value="UniProtKB-ARBA"/>
</dbReference>
<evidence type="ECO:0000256" key="6">
    <source>
        <dbReference type="ARBA" id="ARBA00022967"/>
    </source>
</evidence>
<name>A0A5B0EL06_9MICC</name>
<evidence type="ECO:0000256" key="2">
    <source>
        <dbReference type="ARBA" id="ARBA00022448"/>
    </source>
</evidence>
<dbReference type="SMART" id="SM00930">
    <property type="entry name" value="NIL"/>
    <property type="match status" value="1"/>
</dbReference>
<evidence type="ECO:0000313" key="12">
    <source>
        <dbReference type="EMBL" id="KAA0978019.1"/>
    </source>
</evidence>
<protein>
    <submittedName>
        <fullName evidence="12">ATP-binding cassette domain-containing protein</fullName>
    </submittedName>
</protein>
<proteinExistence type="inferred from homology"/>
<keyword evidence="4" id="KW-0547">Nucleotide-binding</keyword>
<evidence type="ECO:0000256" key="1">
    <source>
        <dbReference type="ARBA" id="ARBA00005417"/>
    </source>
</evidence>
<dbReference type="PROSITE" id="PS50893">
    <property type="entry name" value="ABC_TRANSPORTER_2"/>
    <property type="match status" value="1"/>
</dbReference>
<dbReference type="InterPro" id="IPR003439">
    <property type="entry name" value="ABC_transporter-like_ATP-bd"/>
</dbReference>
<dbReference type="InterPro" id="IPR017871">
    <property type="entry name" value="ABC_transporter-like_CS"/>
</dbReference>
<dbReference type="GO" id="GO:0016887">
    <property type="term" value="F:ATP hydrolysis activity"/>
    <property type="evidence" value="ECO:0007669"/>
    <property type="project" value="InterPro"/>
</dbReference>
<dbReference type="Gene3D" id="3.30.70.260">
    <property type="match status" value="1"/>
</dbReference>
<dbReference type="Pfam" id="PF09383">
    <property type="entry name" value="NIL"/>
    <property type="match status" value="1"/>
</dbReference>
<dbReference type="EMBL" id="VOBL01000005">
    <property type="protein sequence ID" value="KAA0978019.1"/>
    <property type="molecule type" value="Genomic_DNA"/>
</dbReference>
<comment type="similarity">
    <text evidence="1">Belongs to the ABC transporter superfamily.</text>
</comment>
<keyword evidence="2" id="KW-0813">Transport</keyword>
<dbReference type="InterPro" id="IPR045865">
    <property type="entry name" value="ACT-like_dom_sf"/>
</dbReference>
<evidence type="ECO:0000256" key="3">
    <source>
        <dbReference type="ARBA" id="ARBA00022475"/>
    </source>
</evidence>
<dbReference type="InterPro" id="IPR027417">
    <property type="entry name" value="P-loop_NTPase"/>
</dbReference>
<keyword evidence="5 12" id="KW-0067">ATP-binding</keyword>
<evidence type="ECO:0000313" key="13">
    <source>
        <dbReference type="Proteomes" id="UP000323856"/>
    </source>
</evidence>
<dbReference type="GO" id="GO:0006865">
    <property type="term" value="P:amino acid transport"/>
    <property type="evidence" value="ECO:0007669"/>
    <property type="project" value="UniProtKB-KW"/>
</dbReference>
<dbReference type="SMART" id="SM00382">
    <property type="entry name" value="AAA"/>
    <property type="match status" value="1"/>
</dbReference>
<feature type="domain" description="ABC transporter" evidence="11">
    <location>
        <begin position="35"/>
        <end position="274"/>
    </location>
</feature>
<dbReference type="InterPro" id="IPR018449">
    <property type="entry name" value="NIL_domain"/>
</dbReference>
<comment type="function">
    <text evidence="9">Part of the ABC transporter FtsEX involved in cellular division. Has ATPase activity.</text>
</comment>
<dbReference type="Pfam" id="PF00005">
    <property type="entry name" value="ABC_tran"/>
    <property type="match status" value="1"/>
</dbReference>
<evidence type="ECO:0000256" key="7">
    <source>
        <dbReference type="ARBA" id="ARBA00022970"/>
    </source>
</evidence>
<keyword evidence="3" id="KW-1003">Cell membrane</keyword>
<comment type="caution">
    <text evidence="12">The sequence shown here is derived from an EMBL/GenBank/DDBJ whole genome shotgun (WGS) entry which is preliminary data.</text>
</comment>
<accession>A0A5B0EL06</accession>
<dbReference type="SUPFAM" id="SSF55021">
    <property type="entry name" value="ACT-like"/>
    <property type="match status" value="1"/>
</dbReference>
<dbReference type="GO" id="GO:0005524">
    <property type="term" value="F:ATP binding"/>
    <property type="evidence" value="ECO:0007669"/>
    <property type="project" value="UniProtKB-KW"/>
</dbReference>
<evidence type="ECO:0000256" key="10">
    <source>
        <dbReference type="ARBA" id="ARBA00063837"/>
    </source>
</evidence>
<dbReference type="SUPFAM" id="SSF52540">
    <property type="entry name" value="P-loop containing nucleoside triphosphate hydrolases"/>
    <property type="match status" value="1"/>
</dbReference>
<dbReference type="FunFam" id="3.40.50.300:FF:000056">
    <property type="entry name" value="Cell division ATP-binding protein FtsE"/>
    <property type="match status" value="1"/>
</dbReference>
<evidence type="ECO:0000256" key="4">
    <source>
        <dbReference type="ARBA" id="ARBA00022741"/>
    </source>
</evidence>
<keyword evidence="6" id="KW-1278">Translocase</keyword>
<evidence type="ECO:0000256" key="9">
    <source>
        <dbReference type="ARBA" id="ARBA00054718"/>
    </source>
</evidence>